<evidence type="ECO:0000313" key="8">
    <source>
        <dbReference type="Proteomes" id="UP000366051"/>
    </source>
</evidence>
<dbReference type="PANTHER" id="PTHR33258:SF1">
    <property type="entry name" value="TRANSPOSASE INSL FOR INSERTION SEQUENCE ELEMENT IS186A-RELATED"/>
    <property type="match status" value="1"/>
</dbReference>
<evidence type="ECO:0000256" key="1">
    <source>
        <dbReference type="ARBA" id="ARBA00010075"/>
    </source>
</evidence>
<gene>
    <name evidence="7" type="ORF">FTV88_3303</name>
</gene>
<evidence type="ECO:0000256" key="5">
    <source>
        <dbReference type="SAM" id="MobiDB-lite"/>
    </source>
</evidence>
<reference evidence="8" key="1">
    <citation type="submission" date="2019-11" db="EMBL/GenBank/DDBJ databases">
        <title>Genome sequence of Heliorestis convoluta strain HH, an alkaliphilic and minimalistic phototrophic bacterium from a soda lake in Egypt.</title>
        <authorList>
            <person name="Dewey E.D."/>
            <person name="Stokes L.M."/>
            <person name="Burchell B.M."/>
            <person name="Shaffer K.N."/>
            <person name="Huntington A.M."/>
            <person name="Baker J.M."/>
            <person name="Nadendla S."/>
            <person name="Giglio M.G."/>
            <person name="Touchman J.W."/>
            <person name="Blankenship R.E."/>
            <person name="Madigan M.T."/>
            <person name="Sattley W.M."/>
        </authorList>
    </citation>
    <scope>NUCLEOTIDE SEQUENCE [LARGE SCALE GENOMIC DNA]</scope>
    <source>
        <strain evidence="8">HH</strain>
    </source>
</reference>
<dbReference type="AlphaFoldDB" id="A0A5Q2N669"/>
<dbReference type="KEGG" id="hcv:FTV88_3303"/>
<evidence type="ECO:0000256" key="4">
    <source>
        <dbReference type="ARBA" id="ARBA00023172"/>
    </source>
</evidence>
<keyword evidence="8" id="KW-1185">Reference proteome</keyword>
<dbReference type="Proteomes" id="UP000366051">
    <property type="component" value="Chromosome"/>
</dbReference>
<dbReference type="EMBL" id="CP045875">
    <property type="protein sequence ID" value="QGG49369.1"/>
    <property type="molecule type" value="Genomic_DNA"/>
</dbReference>
<dbReference type="GO" id="GO:0004803">
    <property type="term" value="F:transposase activity"/>
    <property type="evidence" value="ECO:0007669"/>
    <property type="project" value="InterPro"/>
</dbReference>
<feature type="compositionally biased region" description="Polar residues" evidence="5">
    <location>
        <begin position="364"/>
        <end position="376"/>
    </location>
</feature>
<proteinExistence type="inferred from homology"/>
<comment type="similarity">
    <text evidence="1">Belongs to the transposase 11 family.</text>
</comment>
<keyword evidence="4" id="KW-0233">DNA recombination</keyword>
<name>A0A5Q2N669_9FIRM</name>
<protein>
    <submittedName>
        <fullName evidence="7">Transposase DDE domain protein</fullName>
    </submittedName>
</protein>
<dbReference type="Pfam" id="PF01609">
    <property type="entry name" value="DDE_Tnp_1"/>
    <property type="match status" value="1"/>
</dbReference>
<feature type="domain" description="Transposase IS4-like" evidence="6">
    <location>
        <begin position="75"/>
        <end position="285"/>
    </location>
</feature>
<dbReference type="InterPro" id="IPR012337">
    <property type="entry name" value="RNaseH-like_sf"/>
</dbReference>
<evidence type="ECO:0000259" key="6">
    <source>
        <dbReference type="Pfam" id="PF01609"/>
    </source>
</evidence>
<dbReference type="InterPro" id="IPR047952">
    <property type="entry name" value="Transpos_IS4"/>
</dbReference>
<accession>A0A5Q2N669</accession>
<dbReference type="GO" id="GO:0006313">
    <property type="term" value="P:DNA transposition"/>
    <property type="evidence" value="ECO:0007669"/>
    <property type="project" value="InterPro"/>
</dbReference>
<evidence type="ECO:0000256" key="2">
    <source>
        <dbReference type="ARBA" id="ARBA00022578"/>
    </source>
</evidence>
<keyword evidence="3" id="KW-0238">DNA-binding</keyword>
<evidence type="ECO:0000256" key="3">
    <source>
        <dbReference type="ARBA" id="ARBA00023125"/>
    </source>
</evidence>
<dbReference type="GO" id="GO:0003677">
    <property type="term" value="F:DNA binding"/>
    <property type="evidence" value="ECO:0007669"/>
    <property type="project" value="UniProtKB-KW"/>
</dbReference>
<feature type="region of interest" description="Disordered" evidence="5">
    <location>
        <begin position="358"/>
        <end position="383"/>
    </location>
</feature>
<dbReference type="InterPro" id="IPR002559">
    <property type="entry name" value="Transposase_11"/>
</dbReference>
<sequence>MTFNDLILFILNYVKKTLQLELDLYFEKIKGVEYTITKQGFSQARQKVSHEAFVKMGDNIITWYYGDDDFKKFNGYRLSSIDASILEVHNSEELRKAFGYAEGKDVKLARAKASCIYDIENDMILASEITKYTTGEREIAIKLIEKLKTLGLKNDLILFDRGYPSKDFIAYLESSKIKYLMRVKVNSMTEFNLAQEPDQIIEIMVKGKPIKVRLLRFMLDSEIEEVLVTNLFDESLGIQEFKSLYFKRWGIEVKFDELKNKLQLQNFTGETELAVKQDFYASMYLANMAALAKNEVNEEITQKNEDKDLKYKYQVNINILIGKLKDSLVLMLLEDNTEKRTAMFRKIMDELHRNVVPIRPGRSSPRNMRGNANKNTMNKKRSL</sequence>
<organism evidence="7 8">
    <name type="scientific">Heliorestis convoluta</name>
    <dbReference type="NCBI Taxonomy" id="356322"/>
    <lineage>
        <taxon>Bacteria</taxon>
        <taxon>Bacillati</taxon>
        <taxon>Bacillota</taxon>
        <taxon>Clostridia</taxon>
        <taxon>Eubacteriales</taxon>
        <taxon>Heliobacteriaceae</taxon>
        <taxon>Heliorestis</taxon>
    </lineage>
</organism>
<keyword evidence="2" id="KW-0815">Transposition</keyword>
<dbReference type="SUPFAM" id="SSF53098">
    <property type="entry name" value="Ribonuclease H-like"/>
    <property type="match status" value="1"/>
</dbReference>
<evidence type="ECO:0000313" key="7">
    <source>
        <dbReference type="EMBL" id="QGG49369.1"/>
    </source>
</evidence>
<dbReference type="NCBIfam" id="NF033592">
    <property type="entry name" value="transpos_IS4_1"/>
    <property type="match status" value="1"/>
</dbReference>
<dbReference type="PANTHER" id="PTHR33258">
    <property type="entry name" value="TRANSPOSASE INSL FOR INSERTION SEQUENCE ELEMENT IS186A-RELATED"/>
    <property type="match status" value="1"/>
</dbReference>